<dbReference type="InterPro" id="IPR008983">
    <property type="entry name" value="Tumour_necrosis_fac-like_dom"/>
</dbReference>
<evidence type="ECO:0000256" key="2">
    <source>
        <dbReference type="ARBA" id="ARBA00022525"/>
    </source>
</evidence>
<dbReference type="PANTHER" id="PTHR22923:SF102">
    <property type="entry name" value="CEREBELLIN 13-RELATED"/>
    <property type="match status" value="1"/>
</dbReference>
<name>A0A3Q4BTU4_MOLML</name>
<dbReference type="SMART" id="SM00110">
    <property type="entry name" value="C1Q"/>
    <property type="match status" value="1"/>
</dbReference>
<dbReference type="PRINTS" id="PR00007">
    <property type="entry name" value="COMPLEMNTC1Q"/>
</dbReference>
<dbReference type="SUPFAM" id="SSF49842">
    <property type="entry name" value="TNF-like"/>
    <property type="match status" value="1"/>
</dbReference>
<feature type="domain" description="C1q" evidence="6">
    <location>
        <begin position="65"/>
        <end position="200"/>
    </location>
</feature>
<evidence type="ECO:0000256" key="1">
    <source>
        <dbReference type="ARBA" id="ARBA00004613"/>
    </source>
</evidence>
<dbReference type="PROSITE" id="PS50871">
    <property type="entry name" value="C1Q"/>
    <property type="match status" value="1"/>
</dbReference>
<dbReference type="AlphaFoldDB" id="A0A3Q4BTU4"/>
<feature type="signal peptide" evidence="5">
    <location>
        <begin position="1"/>
        <end position="18"/>
    </location>
</feature>
<comment type="subcellular location">
    <subcellularLocation>
        <location evidence="1">Secreted</location>
    </subcellularLocation>
</comment>
<dbReference type="GO" id="GO:0005576">
    <property type="term" value="C:extracellular region"/>
    <property type="evidence" value="ECO:0007669"/>
    <property type="project" value="UniProtKB-SubCell"/>
</dbReference>
<proteinExistence type="predicted"/>
<dbReference type="PANTHER" id="PTHR22923">
    <property type="entry name" value="CEREBELLIN-RELATED"/>
    <property type="match status" value="1"/>
</dbReference>
<evidence type="ECO:0000256" key="4">
    <source>
        <dbReference type="SAM" id="Coils"/>
    </source>
</evidence>
<feature type="chain" id="PRO_5018562237" description="C1q domain-containing protein" evidence="5">
    <location>
        <begin position="19"/>
        <end position="200"/>
    </location>
</feature>
<keyword evidence="4" id="KW-0175">Coiled coil</keyword>
<dbReference type="Ensembl" id="ENSMMOT00000025426.1">
    <property type="protein sequence ID" value="ENSMMOP00000025007.1"/>
    <property type="gene ID" value="ENSMMOG00000018991.1"/>
</dbReference>
<dbReference type="Gene3D" id="2.60.120.40">
    <property type="match status" value="1"/>
</dbReference>
<evidence type="ECO:0000313" key="8">
    <source>
        <dbReference type="Proteomes" id="UP000261620"/>
    </source>
</evidence>
<dbReference type="InterPro" id="IPR001073">
    <property type="entry name" value="C1q_dom"/>
</dbReference>
<evidence type="ECO:0000256" key="5">
    <source>
        <dbReference type="SAM" id="SignalP"/>
    </source>
</evidence>
<reference evidence="7" key="1">
    <citation type="submission" date="2025-08" db="UniProtKB">
        <authorList>
            <consortium name="Ensembl"/>
        </authorList>
    </citation>
    <scope>IDENTIFICATION</scope>
</reference>
<keyword evidence="2" id="KW-0964">Secreted</keyword>
<dbReference type="Pfam" id="PF00386">
    <property type="entry name" value="C1q"/>
    <property type="match status" value="1"/>
</dbReference>
<protein>
    <recommendedName>
        <fullName evidence="6">C1q domain-containing protein</fullName>
    </recommendedName>
</protein>
<accession>A0A3Q4BTU4</accession>
<evidence type="ECO:0000313" key="7">
    <source>
        <dbReference type="Ensembl" id="ENSMMOP00000025007.1"/>
    </source>
</evidence>
<dbReference type="STRING" id="94237.ENSMMOP00000025007"/>
<reference evidence="7" key="2">
    <citation type="submission" date="2025-09" db="UniProtKB">
        <authorList>
            <consortium name="Ensembl"/>
        </authorList>
    </citation>
    <scope>IDENTIFICATION</scope>
</reference>
<evidence type="ECO:0000256" key="3">
    <source>
        <dbReference type="ARBA" id="ARBA00022729"/>
    </source>
</evidence>
<sequence length="200" mass="22411">MANLVALLTLSLVSVWLSIRTCMAMHAGEEKEIYNDNCQLYPIIRELEAQLKNTEKQLDDLRAEVRGNQVAFGASIGNIGNIGPFNTDITLTYPNVYYNTGAYNPKTGIFTAPVKGVYYFSFSGHNFSSKPMGLRLMKNGQSVVMVYNHSFGERFETATNGMTLELTVGDQVYMRLSTNTWIFDNVNNHSTFIGHLLFPV</sequence>
<keyword evidence="8" id="KW-1185">Reference proteome</keyword>
<dbReference type="Proteomes" id="UP000261620">
    <property type="component" value="Unplaced"/>
</dbReference>
<evidence type="ECO:0000259" key="6">
    <source>
        <dbReference type="PROSITE" id="PS50871"/>
    </source>
</evidence>
<dbReference type="InterPro" id="IPR050822">
    <property type="entry name" value="Cerebellin_Synaptic_Org"/>
</dbReference>
<feature type="coiled-coil region" evidence="4">
    <location>
        <begin position="44"/>
        <end position="71"/>
    </location>
</feature>
<organism evidence="7 8">
    <name type="scientific">Mola mola</name>
    <name type="common">Ocean sunfish</name>
    <name type="synonym">Tetraodon mola</name>
    <dbReference type="NCBI Taxonomy" id="94237"/>
    <lineage>
        <taxon>Eukaryota</taxon>
        <taxon>Metazoa</taxon>
        <taxon>Chordata</taxon>
        <taxon>Craniata</taxon>
        <taxon>Vertebrata</taxon>
        <taxon>Euteleostomi</taxon>
        <taxon>Actinopterygii</taxon>
        <taxon>Neopterygii</taxon>
        <taxon>Teleostei</taxon>
        <taxon>Neoteleostei</taxon>
        <taxon>Acanthomorphata</taxon>
        <taxon>Eupercaria</taxon>
        <taxon>Tetraodontiformes</taxon>
        <taxon>Molidae</taxon>
        <taxon>Mola</taxon>
    </lineage>
</organism>
<keyword evidence="3 5" id="KW-0732">Signal</keyword>
<dbReference type="OMA" id="QTEMEVL"/>